<dbReference type="Pfam" id="PF00583">
    <property type="entry name" value="Acetyltransf_1"/>
    <property type="match status" value="1"/>
</dbReference>
<organism evidence="4 5">
    <name type="scientific">Brevibacillus fluminis</name>
    <dbReference type="NCBI Taxonomy" id="511487"/>
    <lineage>
        <taxon>Bacteria</taxon>
        <taxon>Bacillati</taxon>
        <taxon>Bacillota</taxon>
        <taxon>Bacilli</taxon>
        <taxon>Bacillales</taxon>
        <taxon>Paenibacillaceae</taxon>
        <taxon>Brevibacillus</taxon>
    </lineage>
</organism>
<name>A0A3M8DI19_9BACL</name>
<keyword evidence="1 4" id="KW-0808">Transferase</keyword>
<dbReference type="InterPro" id="IPR050680">
    <property type="entry name" value="YpeA/RimI_acetyltransf"/>
</dbReference>
<gene>
    <name evidence="4" type="ORF">EDM56_14010</name>
</gene>
<evidence type="ECO:0000256" key="1">
    <source>
        <dbReference type="ARBA" id="ARBA00022679"/>
    </source>
</evidence>
<dbReference type="EMBL" id="RHHQ01000011">
    <property type="protein sequence ID" value="RNB87684.1"/>
    <property type="molecule type" value="Genomic_DNA"/>
</dbReference>
<dbReference type="Proteomes" id="UP000271031">
    <property type="component" value="Unassembled WGS sequence"/>
</dbReference>
<keyword evidence="2" id="KW-0012">Acyltransferase</keyword>
<reference evidence="4 5" key="1">
    <citation type="submission" date="2018-10" db="EMBL/GenBank/DDBJ databases">
        <title>Phylogenomics of Brevibacillus.</title>
        <authorList>
            <person name="Dunlap C."/>
        </authorList>
    </citation>
    <scope>NUCLEOTIDE SEQUENCE [LARGE SCALE GENOMIC DNA]</scope>
    <source>
        <strain evidence="4 5">JCM 15716</strain>
    </source>
</reference>
<proteinExistence type="predicted"/>
<keyword evidence="5" id="KW-1185">Reference proteome</keyword>
<dbReference type="PROSITE" id="PS51186">
    <property type="entry name" value="GNAT"/>
    <property type="match status" value="1"/>
</dbReference>
<dbReference type="Gene3D" id="3.40.630.30">
    <property type="match status" value="1"/>
</dbReference>
<sequence>MNDKLYLEIPDSLTPEQISMMCELEADAFPEDGAVDEVMLVPVTRNGRLIWLREAGDERPVAVCELLRDYKEPDMAYIFGYYVRSDKQGKGYGRIFFDYLFAMMQQDGFTKSCLTVKPSNTAAVKLYENLGYRIEETRVAEYGDGSDRYYMVKCF</sequence>
<dbReference type="GO" id="GO:0016747">
    <property type="term" value="F:acyltransferase activity, transferring groups other than amino-acyl groups"/>
    <property type="evidence" value="ECO:0007669"/>
    <property type="project" value="InterPro"/>
</dbReference>
<dbReference type="RefSeq" id="WP_122918526.1">
    <property type="nucleotide sequence ID" value="NZ_RHHQ01000011.1"/>
</dbReference>
<dbReference type="SUPFAM" id="SSF55729">
    <property type="entry name" value="Acyl-CoA N-acyltransferases (Nat)"/>
    <property type="match status" value="1"/>
</dbReference>
<dbReference type="AlphaFoldDB" id="A0A3M8DI19"/>
<dbReference type="PANTHER" id="PTHR43420">
    <property type="entry name" value="ACETYLTRANSFERASE"/>
    <property type="match status" value="1"/>
</dbReference>
<evidence type="ECO:0000313" key="5">
    <source>
        <dbReference type="Proteomes" id="UP000271031"/>
    </source>
</evidence>
<evidence type="ECO:0000259" key="3">
    <source>
        <dbReference type="PROSITE" id="PS51186"/>
    </source>
</evidence>
<evidence type="ECO:0000256" key="2">
    <source>
        <dbReference type="ARBA" id="ARBA00023315"/>
    </source>
</evidence>
<dbReference type="CDD" id="cd04301">
    <property type="entry name" value="NAT_SF"/>
    <property type="match status" value="1"/>
</dbReference>
<dbReference type="InterPro" id="IPR000182">
    <property type="entry name" value="GNAT_dom"/>
</dbReference>
<protein>
    <submittedName>
        <fullName evidence="4">GNAT family N-acetyltransferase</fullName>
    </submittedName>
</protein>
<feature type="domain" description="N-acetyltransferase" evidence="3">
    <location>
        <begin position="8"/>
        <end position="155"/>
    </location>
</feature>
<evidence type="ECO:0000313" key="4">
    <source>
        <dbReference type="EMBL" id="RNB87684.1"/>
    </source>
</evidence>
<accession>A0A3M8DI19</accession>
<comment type="caution">
    <text evidence="4">The sequence shown here is derived from an EMBL/GenBank/DDBJ whole genome shotgun (WGS) entry which is preliminary data.</text>
</comment>
<dbReference type="InterPro" id="IPR016181">
    <property type="entry name" value="Acyl_CoA_acyltransferase"/>
</dbReference>
<dbReference type="OrthoDB" id="9790865at2"/>